<accession>A0A7W5E3S5</accession>
<feature type="transmembrane region" description="Helical" evidence="1">
    <location>
        <begin position="7"/>
        <end position="28"/>
    </location>
</feature>
<gene>
    <name evidence="2" type="ORF">FHS27_005162</name>
</gene>
<comment type="caution">
    <text evidence="2">The sequence shown here is derived from an EMBL/GenBank/DDBJ whole genome shotgun (WGS) entry which is preliminary data.</text>
</comment>
<proteinExistence type="predicted"/>
<feature type="transmembrane region" description="Helical" evidence="1">
    <location>
        <begin position="873"/>
        <end position="891"/>
    </location>
</feature>
<dbReference type="AlphaFoldDB" id="A0A7W5E3S5"/>
<feature type="transmembrane region" description="Helical" evidence="1">
    <location>
        <begin position="524"/>
        <end position="548"/>
    </location>
</feature>
<evidence type="ECO:0000256" key="1">
    <source>
        <dbReference type="SAM" id="Phobius"/>
    </source>
</evidence>
<dbReference type="PANTHER" id="PTHR32063:SF33">
    <property type="entry name" value="RND SUPERFAMILY EFFLUX PUMP PERMEASE COMPONENT"/>
    <property type="match status" value="1"/>
</dbReference>
<organism evidence="2 3">
    <name type="scientific">Aporhodopirellula rubra</name>
    <dbReference type="NCBI Taxonomy" id="980271"/>
    <lineage>
        <taxon>Bacteria</taxon>
        <taxon>Pseudomonadati</taxon>
        <taxon>Planctomycetota</taxon>
        <taxon>Planctomycetia</taxon>
        <taxon>Pirellulales</taxon>
        <taxon>Pirellulaceae</taxon>
        <taxon>Aporhodopirellula</taxon>
    </lineage>
</organism>
<feature type="transmembrane region" description="Helical" evidence="1">
    <location>
        <begin position="970"/>
        <end position="989"/>
    </location>
</feature>
<dbReference type="Pfam" id="PF00873">
    <property type="entry name" value="ACR_tran"/>
    <property type="match status" value="1"/>
</dbReference>
<protein>
    <submittedName>
        <fullName evidence="2">Multidrug efflux pump subunit AcrB</fullName>
    </submittedName>
</protein>
<feature type="transmembrane region" description="Helical" evidence="1">
    <location>
        <begin position="355"/>
        <end position="375"/>
    </location>
</feature>
<dbReference type="Gene3D" id="1.20.1640.10">
    <property type="entry name" value="Multidrug efflux transporter AcrB transmembrane domain"/>
    <property type="match status" value="2"/>
</dbReference>
<reference evidence="2 3" key="1">
    <citation type="submission" date="2020-08" db="EMBL/GenBank/DDBJ databases">
        <title>Genomic Encyclopedia of Type Strains, Phase III (KMG-III): the genomes of soil and plant-associated and newly described type strains.</title>
        <authorList>
            <person name="Whitman W."/>
        </authorList>
    </citation>
    <scope>NUCLEOTIDE SEQUENCE [LARGE SCALE GENOMIC DNA]</scope>
    <source>
        <strain evidence="2 3">CECT 8075</strain>
    </source>
</reference>
<dbReference type="Gene3D" id="3.30.70.1320">
    <property type="entry name" value="Multidrug efflux transporter AcrB pore domain like"/>
    <property type="match status" value="1"/>
</dbReference>
<dbReference type="RefSeq" id="WP_184307816.1">
    <property type="nucleotide sequence ID" value="NZ_JACHXU010000022.1"/>
</dbReference>
<dbReference type="EMBL" id="JACHXU010000022">
    <property type="protein sequence ID" value="MBB3209322.1"/>
    <property type="molecule type" value="Genomic_DNA"/>
</dbReference>
<keyword evidence="1" id="KW-0472">Membrane</keyword>
<dbReference type="SUPFAM" id="SSF82866">
    <property type="entry name" value="Multidrug efflux transporter AcrB transmembrane domain"/>
    <property type="match status" value="2"/>
</dbReference>
<feature type="transmembrane region" description="Helical" evidence="1">
    <location>
        <begin position="898"/>
        <end position="918"/>
    </location>
</feature>
<evidence type="ECO:0000313" key="3">
    <source>
        <dbReference type="Proteomes" id="UP000536179"/>
    </source>
</evidence>
<dbReference type="Gene3D" id="3.30.2090.10">
    <property type="entry name" value="Multidrug efflux transporter AcrB TolC docking domain, DN and DC subdomains"/>
    <property type="match status" value="2"/>
</dbReference>
<sequence length="1062" mass="116343">MIRWFTVNGIAANFLMLAIIVAGGYVAINHVPLEVTPALSWNTVMIQMDYRGATAKDVERAILIPVEAALEGVDGIESLNADGYRGGARFFLRASRGTDLRNLMDDVKARIDTITTFPDETEPPRVLIPESTNVFDILQIAVMGELSPHDMRKVARRVQQDLLEMPGISRVDIRGEKVSEVSIEANVEKLLAYNLSFQDLADAIRGFSLDLPAGAIDSDSGTFVVRTRGQAYSEDEFEDIPIRSAAGAEVRLGEVATIRDGFVEGDQKMFFNGKPALFVPVMRVGDESALAISNRVREYIRTVRTRFPEGIELEIWDDESLAIRHRLSTLAWSLLQGGLFVLLILGLFIRPALAFWIVIGIPVSFAGAALFMPWFDLTANVMSLFGFIIVTGIVVDDAIVTGENVYSKIREGVDPLEAAVEGTREVATPVTFGALTTMVAFLPLMFFDGTWGDYARQVPPVVAPVLLFSLVESKLILPAHLKHIRRASGTGFFNRFQAAVATGLETFVASVYQPSLRLAVKNRLSVIAGFLALALLMAGYCVGGRMGFVAFPSVDNTRISAQLDLPDDTPLEVTEIYVDRISDALDQLKTEFVDPGTGESLVQNVVRVTGAKRPGSHFDKSRGYLAFEVMPPEKRSVPGPKNSELATRWSELVGEIPEARRFETRSESSIVRESEYSDEDLNIELRGPNSPEKRQVARDIKALLDEYGELKDQWAKVTEGQDELELSLKPRAAELGLTQSALASQVRQAFFGEEAQRLQRGVDDIRVMVRLPLEARQSLHTLDRMKIRTPRGAEVPLDTVASINLVKAPSFVERNDRAEIIRLGAQPIDEAVDVVGISKELAPKIEAMCIEHGLSYQFLGYVAEAEATKRQTIVGATLLMLTLYGLLAIALKSMTQPIYVLLAVPFAIIGALVGHILLDLTPSYLSIFGMLALAGIAVNDTLVMVDFINRRCAAGASLTDAALEAGGKRFRPIFLTSITTFVGLLPLMLDESIQAQFLIPMAVSLAFGVLFATAITLYMVPCAVLMGADFARALSAAARWYWNPLGKESKSTDQIDGTEETA</sequence>
<dbReference type="SUPFAM" id="SSF82693">
    <property type="entry name" value="Multidrug efflux transporter AcrB pore domain, PN1, PN2, PC1 and PC2 subdomains"/>
    <property type="match status" value="2"/>
</dbReference>
<evidence type="ECO:0000313" key="2">
    <source>
        <dbReference type="EMBL" id="MBB3209322.1"/>
    </source>
</evidence>
<dbReference type="InterPro" id="IPR027463">
    <property type="entry name" value="AcrB_DN_DC_subdom"/>
</dbReference>
<dbReference type="PRINTS" id="PR00702">
    <property type="entry name" value="ACRIFLAVINRP"/>
</dbReference>
<feature type="transmembrane region" description="Helical" evidence="1">
    <location>
        <begin position="426"/>
        <end position="446"/>
    </location>
</feature>
<feature type="transmembrane region" description="Helical" evidence="1">
    <location>
        <begin position="924"/>
        <end position="949"/>
    </location>
</feature>
<dbReference type="InterPro" id="IPR001036">
    <property type="entry name" value="Acrflvin-R"/>
</dbReference>
<dbReference type="Gene3D" id="3.30.70.1440">
    <property type="entry name" value="Multidrug efflux transporter AcrB pore domain"/>
    <property type="match status" value="1"/>
</dbReference>
<dbReference type="SUPFAM" id="SSF82714">
    <property type="entry name" value="Multidrug efflux transporter AcrB TolC docking domain, DN and DC subdomains"/>
    <property type="match status" value="2"/>
</dbReference>
<name>A0A7W5E3S5_9BACT</name>
<keyword evidence="1" id="KW-0812">Transmembrane</keyword>
<dbReference type="GO" id="GO:0005886">
    <property type="term" value="C:plasma membrane"/>
    <property type="evidence" value="ECO:0007669"/>
    <property type="project" value="TreeGrafter"/>
</dbReference>
<feature type="transmembrane region" description="Helical" evidence="1">
    <location>
        <begin position="330"/>
        <end position="348"/>
    </location>
</feature>
<feature type="transmembrane region" description="Helical" evidence="1">
    <location>
        <begin position="995"/>
        <end position="1020"/>
    </location>
</feature>
<dbReference type="Gene3D" id="3.30.70.1430">
    <property type="entry name" value="Multidrug efflux transporter AcrB pore domain"/>
    <property type="match status" value="2"/>
</dbReference>
<dbReference type="Proteomes" id="UP000536179">
    <property type="component" value="Unassembled WGS sequence"/>
</dbReference>
<dbReference type="GO" id="GO:0042910">
    <property type="term" value="F:xenobiotic transmembrane transporter activity"/>
    <property type="evidence" value="ECO:0007669"/>
    <property type="project" value="TreeGrafter"/>
</dbReference>
<keyword evidence="1" id="KW-1133">Transmembrane helix</keyword>
<keyword evidence="3" id="KW-1185">Reference proteome</keyword>
<dbReference type="PANTHER" id="PTHR32063">
    <property type="match status" value="1"/>
</dbReference>